<dbReference type="Proteomes" id="UP001479436">
    <property type="component" value="Unassembled WGS sequence"/>
</dbReference>
<sequence length="616" mass="71588">MFGFVQSFKVARQLPLRFPYKNSFDTKRLFATKKGISLPRQVSLVDRLTWSLNKNDNAETWELFKTIVEAGEEENMPSKLWPKLLRTFNKSVSGIEPDLSKCQEILASISRVKAEFYTLQEFTPVLSVLGLCEPYEKVRLVLEDMLEKNLKPDTFACNLIINTLRKQGPREAYSMLEFMREHDIPRDIKTYNILLKVCKIHKDLDYLNRIYDEMLSEGFTPDLKIYNSLIDANAKVRKLDKVEEFFKEMIKANVFPDVFTYSTLIHAYSKHGNLRKATQLYRTMLERGVSPNVITYTTLLQAFVKRKRLNMAEEVFFQMLANGIQPNLFTWTTFISALLDDLNLEKAMSCYKEMKQTDIIPTKSLFTKLINAHAECFDPEGARQIYDDMISCKVQPDIPVVGALIKAYKLSGKLPEAEDLFKSIPNLGLEYNLEIYNLMMDGYIKNGQVQKGLEFYEQMRKRNIEPDLPMYTILMDSYSRLGNHLKVRELWEAISACKSHVSLVSPHISVLLDSIRYNSSLEDLQTTWKEMNQKYPIDDNVYGSYLHALCSFGQYSEATRVLTKEMKTRPSMKTISTLQTQLKLAKMNDLVREVDEWLALEHTDIKRRIDQQKRSN</sequence>
<dbReference type="PANTHER" id="PTHR47933">
    <property type="entry name" value="PENTATRICOPEPTIDE REPEAT-CONTAINING PROTEIN 1, MITOCHONDRIAL"/>
    <property type="match status" value="1"/>
</dbReference>
<dbReference type="PROSITE" id="PS51375">
    <property type="entry name" value="PPR"/>
    <property type="match status" value="7"/>
</dbReference>
<dbReference type="SUPFAM" id="SSF48452">
    <property type="entry name" value="TPR-like"/>
    <property type="match status" value="1"/>
</dbReference>
<evidence type="ECO:0000256" key="1">
    <source>
        <dbReference type="ARBA" id="ARBA00022737"/>
    </source>
</evidence>
<protein>
    <recommendedName>
        <fullName evidence="5">Pentatricopeptide repeat-containing protein</fullName>
    </recommendedName>
</protein>
<dbReference type="NCBIfam" id="TIGR00756">
    <property type="entry name" value="PPR"/>
    <property type="match status" value="7"/>
</dbReference>
<dbReference type="InterPro" id="IPR011990">
    <property type="entry name" value="TPR-like_helical_dom_sf"/>
</dbReference>
<feature type="repeat" description="PPR" evidence="2">
    <location>
        <begin position="292"/>
        <end position="326"/>
    </location>
</feature>
<dbReference type="InterPro" id="IPR002885">
    <property type="entry name" value="PPR_rpt"/>
</dbReference>
<dbReference type="Pfam" id="PF01535">
    <property type="entry name" value="PPR"/>
    <property type="match status" value="1"/>
</dbReference>
<dbReference type="InterPro" id="IPR051240">
    <property type="entry name" value="Mito_RNA-Proc/Resp"/>
</dbReference>
<feature type="repeat" description="PPR" evidence="2">
    <location>
        <begin position="187"/>
        <end position="221"/>
    </location>
</feature>
<organism evidence="3 4">
    <name type="scientific">Basidiobolus ranarum</name>
    <dbReference type="NCBI Taxonomy" id="34480"/>
    <lineage>
        <taxon>Eukaryota</taxon>
        <taxon>Fungi</taxon>
        <taxon>Fungi incertae sedis</taxon>
        <taxon>Zoopagomycota</taxon>
        <taxon>Entomophthoromycotina</taxon>
        <taxon>Basidiobolomycetes</taxon>
        <taxon>Basidiobolales</taxon>
        <taxon>Basidiobolaceae</taxon>
        <taxon>Basidiobolus</taxon>
    </lineage>
</organism>
<evidence type="ECO:0000313" key="3">
    <source>
        <dbReference type="EMBL" id="KAK9761558.1"/>
    </source>
</evidence>
<keyword evidence="4" id="KW-1185">Reference proteome</keyword>
<dbReference type="Pfam" id="PF13041">
    <property type="entry name" value="PPR_2"/>
    <property type="match status" value="2"/>
</dbReference>
<proteinExistence type="predicted"/>
<feature type="repeat" description="PPR" evidence="2">
    <location>
        <begin position="222"/>
        <end position="256"/>
    </location>
</feature>
<dbReference type="EMBL" id="JASJQH010001336">
    <property type="protein sequence ID" value="KAK9761558.1"/>
    <property type="molecule type" value="Genomic_DNA"/>
</dbReference>
<evidence type="ECO:0008006" key="5">
    <source>
        <dbReference type="Google" id="ProtNLM"/>
    </source>
</evidence>
<dbReference type="Pfam" id="PF13812">
    <property type="entry name" value="PPR_3"/>
    <property type="match status" value="2"/>
</dbReference>
<comment type="caution">
    <text evidence="3">The sequence shown here is derived from an EMBL/GenBank/DDBJ whole genome shotgun (WGS) entry which is preliminary data.</text>
</comment>
<reference evidence="3 4" key="1">
    <citation type="submission" date="2023-04" db="EMBL/GenBank/DDBJ databases">
        <title>Genome of Basidiobolus ranarum AG-B5.</title>
        <authorList>
            <person name="Stajich J.E."/>
            <person name="Carter-House D."/>
            <person name="Gryganskyi A."/>
        </authorList>
    </citation>
    <scope>NUCLEOTIDE SEQUENCE [LARGE SCALE GENOMIC DNA]</scope>
    <source>
        <strain evidence="3 4">AG-B5</strain>
    </source>
</reference>
<dbReference type="Gene3D" id="1.25.40.10">
    <property type="entry name" value="Tetratricopeptide repeat domain"/>
    <property type="match status" value="3"/>
</dbReference>
<accession>A0ABR2WJ68</accession>
<evidence type="ECO:0000313" key="4">
    <source>
        <dbReference type="Proteomes" id="UP001479436"/>
    </source>
</evidence>
<feature type="repeat" description="PPR" evidence="2">
    <location>
        <begin position="327"/>
        <end position="361"/>
    </location>
</feature>
<feature type="repeat" description="PPR" evidence="2">
    <location>
        <begin position="362"/>
        <end position="396"/>
    </location>
</feature>
<feature type="repeat" description="PPR" evidence="2">
    <location>
        <begin position="432"/>
        <end position="466"/>
    </location>
</feature>
<gene>
    <name evidence="3" type="ORF">K7432_013463</name>
</gene>
<name>A0ABR2WJ68_9FUNG</name>
<dbReference type="PANTHER" id="PTHR47933:SF11">
    <property type="entry name" value="PENTATRICOPEPTIDE REPEAT-CONTAINING PROTEIN 2"/>
    <property type="match status" value="1"/>
</dbReference>
<feature type="repeat" description="PPR" evidence="2">
    <location>
        <begin position="257"/>
        <end position="291"/>
    </location>
</feature>
<keyword evidence="1" id="KW-0677">Repeat</keyword>
<evidence type="ECO:0000256" key="2">
    <source>
        <dbReference type="PROSITE-ProRule" id="PRU00708"/>
    </source>
</evidence>